<name>A0A3S5CGN9_9PLAT</name>
<gene>
    <name evidence="1" type="ORF">PXEA_LOCUS337</name>
</gene>
<reference evidence="1" key="1">
    <citation type="submission" date="2018-11" db="EMBL/GenBank/DDBJ databases">
        <authorList>
            <consortium name="Pathogen Informatics"/>
        </authorList>
    </citation>
    <scope>NUCLEOTIDE SEQUENCE</scope>
</reference>
<keyword evidence="2" id="KW-1185">Reference proteome</keyword>
<evidence type="ECO:0000313" key="1">
    <source>
        <dbReference type="EMBL" id="VEL06897.1"/>
    </source>
</evidence>
<dbReference type="Proteomes" id="UP000784294">
    <property type="component" value="Unassembled WGS sequence"/>
</dbReference>
<evidence type="ECO:0000313" key="2">
    <source>
        <dbReference type="Proteomes" id="UP000784294"/>
    </source>
</evidence>
<dbReference type="AlphaFoldDB" id="A0A3S5CGN9"/>
<accession>A0A3S5CGN9</accession>
<organism evidence="1 2">
    <name type="scientific">Protopolystoma xenopodis</name>
    <dbReference type="NCBI Taxonomy" id="117903"/>
    <lineage>
        <taxon>Eukaryota</taxon>
        <taxon>Metazoa</taxon>
        <taxon>Spiralia</taxon>
        <taxon>Lophotrochozoa</taxon>
        <taxon>Platyhelminthes</taxon>
        <taxon>Monogenea</taxon>
        <taxon>Polyopisthocotylea</taxon>
        <taxon>Polystomatidea</taxon>
        <taxon>Polystomatidae</taxon>
        <taxon>Protopolystoma</taxon>
    </lineage>
</organism>
<comment type="caution">
    <text evidence="1">The sequence shown here is derived from an EMBL/GenBank/DDBJ whole genome shotgun (WGS) entry which is preliminary data.</text>
</comment>
<protein>
    <submittedName>
        <fullName evidence="1">Uncharacterized protein</fullName>
    </submittedName>
</protein>
<proteinExistence type="predicted"/>
<sequence>MIPSVPRGEEYPGALVPLGHAHSRGTHSPIRMLPMVHFPFPFIGTTRPLFYSTPAWATVMTPAIFTAFTFLSNVHASWPQIP</sequence>
<dbReference type="EMBL" id="CAAALY010000597">
    <property type="protein sequence ID" value="VEL06897.1"/>
    <property type="molecule type" value="Genomic_DNA"/>
</dbReference>